<dbReference type="EMBL" id="JAUEPS010000027">
    <property type="protein sequence ID" value="KAK0454196.1"/>
    <property type="molecule type" value="Genomic_DNA"/>
</dbReference>
<proteinExistence type="predicted"/>
<keyword evidence="2" id="KW-1185">Reference proteome</keyword>
<accession>A0AA39K6E9</accession>
<dbReference type="SUPFAM" id="SSF54236">
    <property type="entry name" value="Ubiquitin-like"/>
    <property type="match status" value="1"/>
</dbReference>
<name>A0AA39K6E9_ARMTA</name>
<comment type="caution">
    <text evidence="1">The sequence shown here is derived from an EMBL/GenBank/DDBJ whole genome shotgun (WGS) entry which is preliminary data.</text>
</comment>
<evidence type="ECO:0008006" key="3">
    <source>
        <dbReference type="Google" id="ProtNLM"/>
    </source>
</evidence>
<sequence length="274" mass="31436">MGANQSKKYILATYERATVFVNRDDATYYDNLRTALHTLFKSLSKDSMIIQTNELDVCDGEYVDIPDELWVGIGPRVCNINVISRPPTTYLSYGVHDGSPLSPKENYLVATDGKFRVFVRRAEVTNYENLIITLLRHFPELDEDYIVVQTNQMKTCAGRYVDILPSEWSKISPQIHRIKVISRLPKMMTISVQLLTGETASVTLPQSASVSDLAEMVHIYNGYFIHRGEWLESDRNLSSYNIREGAKVQQVKYASQPWWWAWEHGMDESEDRGV</sequence>
<organism evidence="1 2">
    <name type="scientific">Armillaria tabescens</name>
    <name type="common">Ringless honey mushroom</name>
    <name type="synonym">Agaricus tabescens</name>
    <dbReference type="NCBI Taxonomy" id="1929756"/>
    <lineage>
        <taxon>Eukaryota</taxon>
        <taxon>Fungi</taxon>
        <taxon>Dikarya</taxon>
        <taxon>Basidiomycota</taxon>
        <taxon>Agaricomycotina</taxon>
        <taxon>Agaricomycetes</taxon>
        <taxon>Agaricomycetidae</taxon>
        <taxon>Agaricales</taxon>
        <taxon>Marasmiineae</taxon>
        <taxon>Physalacriaceae</taxon>
        <taxon>Desarmillaria</taxon>
    </lineage>
</organism>
<dbReference type="RefSeq" id="XP_060328584.1">
    <property type="nucleotide sequence ID" value="XM_060473648.1"/>
</dbReference>
<protein>
    <recommendedName>
        <fullName evidence="3">Ubiquitin-like domain-containing protein</fullName>
    </recommendedName>
</protein>
<dbReference type="CDD" id="cd17039">
    <property type="entry name" value="Ubl_ubiquitin_like"/>
    <property type="match status" value="1"/>
</dbReference>
<dbReference type="AlphaFoldDB" id="A0AA39K6E9"/>
<dbReference type="Proteomes" id="UP001175211">
    <property type="component" value="Unassembled WGS sequence"/>
</dbReference>
<dbReference type="Gene3D" id="3.10.20.90">
    <property type="entry name" value="Phosphatidylinositol 3-kinase Catalytic Subunit, Chain A, domain 1"/>
    <property type="match status" value="1"/>
</dbReference>
<reference evidence="1" key="1">
    <citation type="submission" date="2023-06" db="EMBL/GenBank/DDBJ databases">
        <authorList>
            <consortium name="Lawrence Berkeley National Laboratory"/>
            <person name="Ahrendt S."/>
            <person name="Sahu N."/>
            <person name="Indic B."/>
            <person name="Wong-Bajracharya J."/>
            <person name="Merenyi Z."/>
            <person name="Ke H.-M."/>
            <person name="Monk M."/>
            <person name="Kocsube S."/>
            <person name="Drula E."/>
            <person name="Lipzen A."/>
            <person name="Balint B."/>
            <person name="Henrissat B."/>
            <person name="Andreopoulos B."/>
            <person name="Martin F.M."/>
            <person name="Harder C.B."/>
            <person name="Rigling D."/>
            <person name="Ford K.L."/>
            <person name="Foster G.D."/>
            <person name="Pangilinan J."/>
            <person name="Papanicolaou A."/>
            <person name="Barry K."/>
            <person name="LaButti K."/>
            <person name="Viragh M."/>
            <person name="Koriabine M."/>
            <person name="Yan M."/>
            <person name="Riley R."/>
            <person name="Champramary S."/>
            <person name="Plett K.L."/>
            <person name="Tsai I.J."/>
            <person name="Slot J."/>
            <person name="Sipos G."/>
            <person name="Plett J."/>
            <person name="Nagy L.G."/>
            <person name="Grigoriev I.V."/>
        </authorList>
    </citation>
    <scope>NUCLEOTIDE SEQUENCE</scope>
    <source>
        <strain evidence="1">CCBAS 213</strain>
    </source>
</reference>
<dbReference type="InterPro" id="IPR029071">
    <property type="entry name" value="Ubiquitin-like_domsf"/>
</dbReference>
<gene>
    <name evidence="1" type="ORF">EV420DRAFT_1555665</name>
</gene>
<evidence type="ECO:0000313" key="2">
    <source>
        <dbReference type="Proteomes" id="UP001175211"/>
    </source>
</evidence>
<dbReference type="GeneID" id="85357196"/>
<evidence type="ECO:0000313" key="1">
    <source>
        <dbReference type="EMBL" id="KAK0454196.1"/>
    </source>
</evidence>